<dbReference type="Pfam" id="PF00586">
    <property type="entry name" value="AIRS"/>
    <property type="match status" value="2"/>
</dbReference>
<keyword evidence="2" id="KW-0436">Ligase</keyword>
<protein>
    <recommendedName>
        <fullName evidence="2">Phosphoribosylformylglycinamidine synthase subunit PurL</fullName>
        <shortName evidence="2">FGAM synthase</shortName>
        <ecNumber evidence="2">6.3.5.3</ecNumber>
    </recommendedName>
    <alternativeName>
        <fullName evidence="2">Formylglycinamide ribonucleotide amidotransferase subunit II</fullName>
        <shortName evidence="2">FGAR amidotransferase II</shortName>
        <shortName evidence="2">FGAR-AT II</shortName>
    </alternativeName>
    <alternativeName>
        <fullName evidence="2">Glutamine amidotransferase PurL</fullName>
    </alternativeName>
    <alternativeName>
        <fullName evidence="2">Phosphoribosylformylglycinamidine synthase subunit II</fullName>
    </alternativeName>
</protein>
<dbReference type="PANTHER" id="PTHR43555">
    <property type="entry name" value="PHOSPHORIBOSYLFORMYLGLYCINAMIDINE SYNTHASE SUBUNIT PURL"/>
    <property type="match status" value="1"/>
</dbReference>
<comment type="similarity">
    <text evidence="2">Belongs to the FGAMS family.</text>
</comment>
<dbReference type="InterPro" id="IPR036921">
    <property type="entry name" value="PurM-like_N_sf"/>
</dbReference>
<comment type="caution">
    <text evidence="5">The sequence shown here is derived from an EMBL/GenBank/DDBJ whole genome shotgun (WGS) entry which is preliminary data.</text>
</comment>
<dbReference type="CDD" id="cd02204">
    <property type="entry name" value="PurL_repeat2"/>
    <property type="match status" value="1"/>
</dbReference>
<dbReference type="GO" id="GO:0004642">
    <property type="term" value="F:phosphoribosylformylglycinamidine synthase activity"/>
    <property type="evidence" value="ECO:0007669"/>
    <property type="project" value="UniProtKB-UniRule"/>
</dbReference>
<keyword evidence="2" id="KW-0658">Purine biosynthesis</keyword>
<dbReference type="GO" id="GO:0006189">
    <property type="term" value="P:'de novo' IMP biosynthetic process"/>
    <property type="evidence" value="ECO:0007669"/>
    <property type="project" value="UniProtKB-UniRule"/>
</dbReference>
<feature type="domain" description="PurM-like C-terminal" evidence="4">
    <location>
        <begin position="98"/>
        <end position="252"/>
    </location>
</feature>
<dbReference type="GO" id="GO:0005737">
    <property type="term" value="C:cytoplasm"/>
    <property type="evidence" value="ECO:0007669"/>
    <property type="project" value="UniProtKB-SubCell"/>
</dbReference>
<dbReference type="InterPro" id="IPR010074">
    <property type="entry name" value="PRibForGlyAmidine_synth_PurL"/>
</dbReference>
<feature type="domain" description="PurM-like N-terminal" evidence="3">
    <location>
        <begin position="348"/>
        <end position="451"/>
    </location>
</feature>
<reference evidence="6" key="1">
    <citation type="submission" date="2018-12" db="EMBL/GenBank/DDBJ databases">
        <title>Tengunoibacter tsumagoiensis gen. nov., sp. nov., Dictyobacter kobayashii sp. nov., D. alpinus sp. nov., and D. joshuensis sp. nov. and description of Dictyobacteraceae fam. nov. within the order Ktedonobacterales isolated from Tengu-no-mugimeshi.</title>
        <authorList>
            <person name="Wang C.M."/>
            <person name="Zheng Y."/>
            <person name="Sakai Y."/>
            <person name="Toyoda A."/>
            <person name="Minakuchi Y."/>
            <person name="Abe K."/>
            <person name="Yokota A."/>
            <person name="Yabe S."/>
        </authorList>
    </citation>
    <scope>NUCLEOTIDE SEQUENCE [LARGE SCALE GENOMIC DNA]</scope>
    <source>
        <strain evidence="6">Uno11</strain>
    </source>
</reference>
<dbReference type="GO" id="GO:0005524">
    <property type="term" value="F:ATP binding"/>
    <property type="evidence" value="ECO:0007669"/>
    <property type="project" value="UniProtKB-UniRule"/>
</dbReference>
<comment type="function">
    <text evidence="2">Part of the phosphoribosylformylglycinamidine synthase complex involved in the purines biosynthetic pathway. Catalyzes the ATP-dependent conversion of formylglycinamide ribonucleotide (FGAR) and glutamine to yield formylglycinamidine ribonucleotide (FGAM) and glutamate. The FGAM synthase complex is composed of three subunits. PurQ produces an ammonia molecule by converting glutamine to glutamate. PurL transfers the ammonia molecule to FGAR to form FGAM in an ATP-dependent manner. PurS interacts with PurQ and PurL and is thought to assist in the transfer of the ammonia molecule from PurQ to PurL.</text>
</comment>
<organism evidence="5 6">
    <name type="scientific">Dictyobacter kobayashii</name>
    <dbReference type="NCBI Taxonomy" id="2014872"/>
    <lineage>
        <taxon>Bacteria</taxon>
        <taxon>Bacillati</taxon>
        <taxon>Chloroflexota</taxon>
        <taxon>Ktedonobacteria</taxon>
        <taxon>Ktedonobacterales</taxon>
        <taxon>Dictyobacteraceae</taxon>
        <taxon>Dictyobacter</taxon>
    </lineage>
</organism>
<evidence type="ECO:0000313" key="6">
    <source>
        <dbReference type="Proteomes" id="UP000287188"/>
    </source>
</evidence>
<evidence type="ECO:0000259" key="3">
    <source>
        <dbReference type="Pfam" id="PF00586"/>
    </source>
</evidence>
<feature type="binding site" evidence="2">
    <location>
        <position position="6"/>
    </location>
    <ligand>
        <name>substrate</name>
    </ligand>
</feature>
<dbReference type="RefSeq" id="WP_126550522.1">
    <property type="nucleotide sequence ID" value="NZ_BIFS01000001.1"/>
</dbReference>
<dbReference type="EMBL" id="BIFS01000001">
    <property type="protein sequence ID" value="GCE18902.1"/>
    <property type="molecule type" value="Genomic_DNA"/>
</dbReference>
<dbReference type="OrthoDB" id="9804441at2"/>
<dbReference type="UniPathway" id="UPA00074">
    <property type="reaction ID" value="UER00128"/>
</dbReference>
<comment type="pathway">
    <text evidence="2">Purine metabolism; IMP biosynthesis via de novo pathway; 5-amino-1-(5-phospho-D-ribosyl)imidazole from N(2)-formyl-N(1)-(5-phospho-D-ribosyl)glycinamide: step 1/2.</text>
</comment>
<evidence type="ECO:0000256" key="1">
    <source>
        <dbReference type="ARBA" id="ARBA00022490"/>
    </source>
</evidence>
<dbReference type="Gene3D" id="3.30.1330.10">
    <property type="entry name" value="PurM-like, N-terminal domain"/>
    <property type="match status" value="2"/>
</dbReference>
<keyword evidence="1 2" id="KW-0963">Cytoplasm</keyword>
<dbReference type="GO" id="GO:0000287">
    <property type="term" value="F:magnesium ion binding"/>
    <property type="evidence" value="ECO:0007669"/>
    <property type="project" value="UniProtKB-UniRule"/>
</dbReference>
<proteinExistence type="inferred from homology"/>
<feature type="binding site" evidence="2">
    <location>
        <position position="450"/>
    </location>
    <ligand>
        <name>substrate</name>
    </ligand>
</feature>
<dbReference type="Gene3D" id="3.90.650.10">
    <property type="entry name" value="PurM-like C-terminal domain"/>
    <property type="match status" value="2"/>
</dbReference>
<comment type="catalytic activity">
    <reaction evidence="2">
        <text>N(2)-formyl-N(1)-(5-phospho-beta-D-ribosyl)glycinamide + L-glutamine + ATP + H2O = 2-formamido-N(1)-(5-O-phospho-beta-D-ribosyl)acetamidine + L-glutamate + ADP + phosphate + H(+)</text>
        <dbReference type="Rhea" id="RHEA:17129"/>
        <dbReference type="ChEBI" id="CHEBI:15377"/>
        <dbReference type="ChEBI" id="CHEBI:15378"/>
        <dbReference type="ChEBI" id="CHEBI:29985"/>
        <dbReference type="ChEBI" id="CHEBI:30616"/>
        <dbReference type="ChEBI" id="CHEBI:43474"/>
        <dbReference type="ChEBI" id="CHEBI:58359"/>
        <dbReference type="ChEBI" id="CHEBI:147286"/>
        <dbReference type="ChEBI" id="CHEBI:147287"/>
        <dbReference type="ChEBI" id="CHEBI:456216"/>
        <dbReference type="EC" id="6.3.5.3"/>
    </reaction>
</comment>
<feature type="domain" description="PurM-like C-terminal" evidence="4">
    <location>
        <begin position="490"/>
        <end position="647"/>
    </location>
</feature>
<keyword evidence="2" id="KW-0479">Metal-binding</keyword>
<feature type="binding site" evidence="2">
    <location>
        <position position="166"/>
    </location>
    <ligand>
        <name>Mg(2+)</name>
        <dbReference type="ChEBI" id="CHEBI:18420"/>
        <label>2</label>
    </ligand>
</feature>
<feature type="domain" description="PurM-like N-terminal" evidence="3">
    <location>
        <begin position="2"/>
        <end position="87"/>
    </location>
</feature>
<keyword evidence="6" id="KW-1185">Reference proteome</keyword>
<feature type="binding site" evidence="2">
    <location>
        <position position="410"/>
    </location>
    <ligand>
        <name>ATP</name>
        <dbReference type="ChEBI" id="CHEBI:30616"/>
    </ligand>
</feature>
<dbReference type="InterPro" id="IPR010918">
    <property type="entry name" value="PurM-like_C_dom"/>
</dbReference>
<comment type="subunit">
    <text evidence="2">Monomer. Part of the FGAM synthase complex composed of 1 PurL, 1 PurQ and 2 PurS subunits.</text>
</comment>
<feature type="binding site" evidence="2">
    <location>
        <position position="7"/>
    </location>
    <ligand>
        <name>Mg(2+)</name>
        <dbReference type="ChEBI" id="CHEBI:18420"/>
        <label>2</label>
    </ligand>
</feature>
<dbReference type="SUPFAM" id="SSF55326">
    <property type="entry name" value="PurM N-terminal domain-like"/>
    <property type="match status" value="2"/>
</dbReference>
<feature type="binding site" evidence="2">
    <location>
        <position position="447"/>
    </location>
    <ligand>
        <name>ATP</name>
        <dbReference type="ChEBI" id="CHEBI:30616"/>
    </ligand>
</feature>
<dbReference type="SUPFAM" id="SSF56042">
    <property type="entry name" value="PurM C-terminal domain-like"/>
    <property type="match status" value="2"/>
</dbReference>
<gene>
    <name evidence="2" type="primary">purL</name>
    <name evidence="5" type="ORF">KDK_27020</name>
</gene>
<dbReference type="PANTHER" id="PTHR43555:SF1">
    <property type="entry name" value="PHOSPHORIBOSYLFORMYLGLYCINAMIDINE SYNTHASE SUBUNIT PURL"/>
    <property type="match status" value="1"/>
</dbReference>
<comment type="subcellular location">
    <subcellularLocation>
        <location evidence="2">Cytoplasm</location>
    </subcellularLocation>
</comment>
<name>A0A402AIF7_9CHLR</name>
<dbReference type="InterPro" id="IPR016188">
    <property type="entry name" value="PurM-like_N"/>
</dbReference>
<keyword evidence="2" id="KW-0067">ATP-binding</keyword>
<dbReference type="CDD" id="cd02203">
    <property type="entry name" value="PurL_repeat1"/>
    <property type="match status" value="1"/>
</dbReference>
<accession>A0A402AIF7</accession>
<dbReference type="HAMAP" id="MF_00420">
    <property type="entry name" value="PurL_2"/>
    <property type="match status" value="1"/>
</dbReference>
<feature type="binding site" evidence="2">
    <location>
        <position position="138"/>
    </location>
    <ligand>
        <name>substrate</name>
    </ligand>
</feature>
<dbReference type="Pfam" id="PF02769">
    <property type="entry name" value="AIRS_C"/>
    <property type="match status" value="2"/>
</dbReference>
<dbReference type="AlphaFoldDB" id="A0A402AIF7"/>
<evidence type="ECO:0000313" key="5">
    <source>
        <dbReference type="EMBL" id="GCE18902.1"/>
    </source>
</evidence>
<dbReference type="Proteomes" id="UP000287188">
    <property type="component" value="Unassembled WGS sequence"/>
</dbReference>
<keyword evidence="2" id="KW-0547">Nucleotide-binding</keyword>
<evidence type="ECO:0000256" key="2">
    <source>
        <dbReference type="HAMAP-Rule" id="MF_00420"/>
    </source>
</evidence>
<sequence length="672" mass="71365">MGGVIRDVVGVSAQPIACTDILCFGPLDTPADELPAGVLTPRRIASGVVSGVRDYGNKMGIPTVNGAILYHPGYTYNPLVFCGCLGILPHGSHPTQVEPGDLIVSLGGRTGRDGVHGATFSSGEMSLEINTQAGTAVQIGAPITEKKVTDVIIQARDRQLYHAITDCGAGGFSSAVGEMGSKTGARVELTKAPLKYQGLAPWEIWLSEAQERMILAVPPARINELLEICEIEEVEASILGTFTGDHRLTLTYNGQVVANMDMEFLHDGLPQKTLDAVWRLPENKLSGKARTGSVPQGVAGSLAPTLLALLRHPSIASKEEVVRRYDHEVQGGTVRKPLVGRAGNGPGDAAVLQPLIEGEPDSKAGVVLSNGVNPLYGKIDPYHMAVNAVDEALRNLTAVGGDVTHAAILDNFCWGNPTDPEQLGLLVRAVKGCHDAAVGFGTPFISGKDSLNNEYRADGQRFPVIPTLVISAVSVIKDVTPTVDMALKTPGNLLYLVGGTRNEMAGSHYGEVIDTDSFAQLFPRTSVPQVRIQHALQTMTVLGDAIRQGLVRSCHDLSEGGLAVAAAEMSLAALRGATLNVRRFGLQSSDGLSSSAVAIAKLFSESATRFLVEVTPEQLGTFENYMKTNGVEELYRIGEVNNTSRFIIQNGEEELLNVGIDELQTSWKGGQA</sequence>
<evidence type="ECO:0000259" key="4">
    <source>
        <dbReference type="Pfam" id="PF02769"/>
    </source>
</evidence>
<dbReference type="EC" id="6.3.5.3" evidence="2"/>
<keyword evidence="2" id="KW-0460">Magnesium</keyword>
<dbReference type="InterPro" id="IPR036676">
    <property type="entry name" value="PurM-like_C_sf"/>
</dbReference>
<comment type="caution">
    <text evidence="2">Lacks conserved residue(s) required for the propagation of feature annotation.</text>
</comment>